<dbReference type="EMBL" id="CAKOAT010056711">
    <property type="protein sequence ID" value="CAH8302467.1"/>
    <property type="molecule type" value="Genomic_DNA"/>
</dbReference>
<feature type="domain" description="6-phosphogluconate dehydrogenase NADP-binding" evidence="1">
    <location>
        <begin position="111"/>
        <end position="183"/>
    </location>
</feature>
<dbReference type="PANTHER" id="PTHR43060">
    <property type="entry name" value="3-HYDROXYISOBUTYRATE DEHYDROGENASE-LIKE 1, MITOCHONDRIAL-RELATED"/>
    <property type="match status" value="1"/>
</dbReference>
<dbReference type="InterPro" id="IPR036291">
    <property type="entry name" value="NAD(P)-bd_dom_sf"/>
</dbReference>
<organism evidence="2 3">
    <name type="scientific">Eruca vesicaria subsp. sativa</name>
    <name type="common">Garden rocket</name>
    <name type="synonym">Eruca sativa</name>
    <dbReference type="NCBI Taxonomy" id="29727"/>
    <lineage>
        <taxon>Eukaryota</taxon>
        <taxon>Viridiplantae</taxon>
        <taxon>Streptophyta</taxon>
        <taxon>Embryophyta</taxon>
        <taxon>Tracheophyta</taxon>
        <taxon>Spermatophyta</taxon>
        <taxon>Magnoliopsida</taxon>
        <taxon>eudicotyledons</taxon>
        <taxon>Gunneridae</taxon>
        <taxon>Pentapetalae</taxon>
        <taxon>rosids</taxon>
        <taxon>malvids</taxon>
        <taxon>Brassicales</taxon>
        <taxon>Brassicaceae</taxon>
        <taxon>Brassiceae</taxon>
        <taxon>Eruca</taxon>
    </lineage>
</organism>
<reference evidence="2 3" key="1">
    <citation type="submission" date="2022-03" db="EMBL/GenBank/DDBJ databases">
        <authorList>
            <person name="Macdonald S."/>
            <person name="Ahmed S."/>
            <person name="Newling K."/>
        </authorList>
    </citation>
    <scope>NUCLEOTIDE SEQUENCE [LARGE SCALE GENOMIC DNA]</scope>
</reference>
<dbReference type="Proteomes" id="UP001642260">
    <property type="component" value="Unassembled WGS sequence"/>
</dbReference>
<dbReference type="Gene3D" id="3.40.50.720">
    <property type="entry name" value="NAD(P)-binding Rossmann-like Domain"/>
    <property type="match status" value="1"/>
</dbReference>
<dbReference type="PANTHER" id="PTHR43060:SF15">
    <property type="entry name" value="3-HYDROXYISOBUTYRATE DEHYDROGENASE-LIKE 1, MITOCHONDRIAL-RELATED"/>
    <property type="match status" value="1"/>
</dbReference>
<evidence type="ECO:0000313" key="3">
    <source>
        <dbReference type="Proteomes" id="UP001642260"/>
    </source>
</evidence>
<evidence type="ECO:0000313" key="2">
    <source>
        <dbReference type="EMBL" id="CAH8302467.1"/>
    </source>
</evidence>
<comment type="caution">
    <text evidence="2">The sequence shown here is derived from an EMBL/GenBank/DDBJ whole genome shotgun (WGS) entry which is preliminary data.</text>
</comment>
<dbReference type="GO" id="GO:0016616">
    <property type="term" value="F:oxidoreductase activity, acting on the CH-OH group of donors, NAD or NADP as acceptor"/>
    <property type="evidence" value="ECO:0007669"/>
    <property type="project" value="UniProtKB-ARBA"/>
</dbReference>
<proteinExistence type="predicted"/>
<name>A0ABC8IV49_ERUVS</name>
<protein>
    <recommendedName>
        <fullName evidence="1">6-phosphogluconate dehydrogenase NADP-binding domain-containing protein</fullName>
    </recommendedName>
</protein>
<dbReference type="InterPro" id="IPR006115">
    <property type="entry name" value="6PGDH_NADP-bd"/>
</dbReference>
<sequence length="184" mass="20374">MVWWRIWMKRLRPSCEIFGGKRLEPPRLCLSPLRVLKALDETPKSHMSHMFEAISSINPVITIKSEKKREAVVFPNHWSYITARRSRQSSWAESSLHGCQASRLPKLPRFQSDVVFPIVGYPSDVRHVILDPNSGALSGLSPGGILVDMTTSDPSLAAEEISKAASFVNCFSIDAPVSGGDLDA</sequence>
<dbReference type="SUPFAM" id="SSF51735">
    <property type="entry name" value="NAD(P)-binding Rossmann-fold domains"/>
    <property type="match status" value="1"/>
</dbReference>
<evidence type="ECO:0000259" key="1">
    <source>
        <dbReference type="Pfam" id="PF03446"/>
    </source>
</evidence>
<dbReference type="Pfam" id="PF03446">
    <property type="entry name" value="NAD_binding_2"/>
    <property type="match status" value="1"/>
</dbReference>
<keyword evidence="3" id="KW-1185">Reference proteome</keyword>
<gene>
    <name evidence="2" type="ORF">ERUC_LOCUS3204</name>
</gene>
<dbReference type="AlphaFoldDB" id="A0ABC8IV49"/>
<accession>A0ABC8IV49</accession>